<evidence type="ECO:0000259" key="2">
    <source>
        <dbReference type="Pfam" id="PF09835"/>
    </source>
</evidence>
<dbReference type="PANTHER" id="PTHR40547:SF1">
    <property type="entry name" value="SLL0298 PROTEIN"/>
    <property type="match status" value="1"/>
</dbReference>
<dbReference type="AlphaFoldDB" id="A0A1I5PUU2"/>
<dbReference type="RefSeq" id="WP_093330229.1">
    <property type="nucleotide sequence ID" value="NZ_FOXP01000001.1"/>
</dbReference>
<reference evidence="3 4" key="1">
    <citation type="submission" date="2016-10" db="EMBL/GenBank/DDBJ databases">
        <authorList>
            <person name="de Groot N.N."/>
        </authorList>
    </citation>
    <scope>NUCLEOTIDE SEQUENCE [LARGE SCALE GENOMIC DNA]</scope>
    <source>
        <strain evidence="3 4">CGMCC 1.9113</strain>
    </source>
</reference>
<evidence type="ECO:0000256" key="1">
    <source>
        <dbReference type="SAM" id="Phobius"/>
    </source>
</evidence>
<dbReference type="EMBL" id="FOXP01000001">
    <property type="protein sequence ID" value="SFP37775.1"/>
    <property type="molecule type" value="Genomic_DNA"/>
</dbReference>
<dbReference type="Pfam" id="PF09835">
    <property type="entry name" value="DUF2062"/>
    <property type="match status" value="1"/>
</dbReference>
<feature type="domain" description="DUF2062" evidence="2">
    <location>
        <begin position="32"/>
        <end position="183"/>
    </location>
</feature>
<dbReference type="PANTHER" id="PTHR40547">
    <property type="entry name" value="SLL0298 PROTEIN"/>
    <property type="match status" value="1"/>
</dbReference>
<feature type="transmembrane region" description="Helical" evidence="1">
    <location>
        <begin position="56"/>
        <end position="79"/>
    </location>
</feature>
<keyword evidence="1" id="KW-0472">Membrane</keyword>
<evidence type="ECO:0000313" key="4">
    <source>
        <dbReference type="Proteomes" id="UP000199586"/>
    </source>
</evidence>
<feature type="transmembrane region" description="Helical" evidence="1">
    <location>
        <begin position="150"/>
        <end position="178"/>
    </location>
</feature>
<evidence type="ECO:0000313" key="3">
    <source>
        <dbReference type="EMBL" id="SFP37775.1"/>
    </source>
</evidence>
<gene>
    <name evidence="3" type="ORF">SAMN04488241_101244</name>
</gene>
<organism evidence="3 4">
    <name type="scientific">Sphingomonas rubra</name>
    <dbReference type="NCBI Taxonomy" id="634430"/>
    <lineage>
        <taxon>Bacteria</taxon>
        <taxon>Pseudomonadati</taxon>
        <taxon>Pseudomonadota</taxon>
        <taxon>Alphaproteobacteria</taxon>
        <taxon>Sphingomonadales</taxon>
        <taxon>Sphingomonadaceae</taxon>
        <taxon>Sphingomonas</taxon>
    </lineage>
</organism>
<dbReference type="Proteomes" id="UP000199586">
    <property type="component" value="Unassembled WGS sequence"/>
</dbReference>
<dbReference type="InterPro" id="IPR018639">
    <property type="entry name" value="DUF2062"/>
</dbReference>
<keyword evidence="1" id="KW-1133">Transmembrane helix</keyword>
<proteinExistence type="predicted"/>
<sequence length="191" mass="21551">MASMPPTLWQRSLSWCRRNMPTRDSMERSRLLRPVAHRVLAPELWRFTRRSVPRGVALGMVAGFLFPVAQIAIAAIFALPFRANVPVAALTTFITNPLTTPILWYLAYRIGAWLIRTDMAVVTAPVAEQATGWLQWATSGLHWLWDKGPAFGLGLLVLTGGCAVVGYALAALSWRAWITHKWRNRHQRQHD</sequence>
<protein>
    <recommendedName>
        <fullName evidence="2">DUF2062 domain-containing protein</fullName>
    </recommendedName>
</protein>
<dbReference type="OrthoDB" id="7390525at2"/>
<keyword evidence="1" id="KW-0812">Transmembrane</keyword>
<feature type="transmembrane region" description="Helical" evidence="1">
    <location>
        <begin position="85"/>
        <end position="107"/>
    </location>
</feature>
<name>A0A1I5PUU2_9SPHN</name>
<keyword evidence="4" id="KW-1185">Reference proteome</keyword>
<dbReference type="STRING" id="634430.SAMN04488241_101244"/>
<accession>A0A1I5PUU2</accession>